<keyword evidence="4 6" id="KW-0067">ATP-binding</keyword>
<comment type="caution">
    <text evidence="6">The sequence shown here is derived from an EMBL/GenBank/DDBJ whole genome shotgun (WGS) entry which is preliminary data.</text>
</comment>
<dbReference type="CDD" id="cd03220">
    <property type="entry name" value="ABC_KpsT_Wzt"/>
    <property type="match status" value="1"/>
</dbReference>
<dbReference type="CDD" id="cd10147">
    <property type="entry name" value="Wzt_C-like"/>
    <property type="match status" value="1"/>
</dbReference>
<dbReference type="PROSITE" id="PS00211">
    <property type="entry name" value="ABC_TRANSPORTER_1"/>
    <property type="match status" value="1"/>
</dbReference>
<dbReference type="PROSITE" id="PS50893">
    <property type="entry name" value="ABC_TRANSPORTER_2"/>
    <property type="match status" value="1"/>
</dbReference>
<dbReference type="GO" id="GO:0140359">
    <property type="term" value="F:ABC-type transporter activity"/>
    <property type="evidence" value="ECO:0007669"/>
    <property type="project" value="InterPro"/>
</dbReference>
<keyword evidence="7" id="KW-1185">Reference proteome</keyword>
<proteinExistence type="inferred from homology"/>
<dbReference type="SUPFAM" id="SSF52540">
    <property type="entry name" value="P-loop containing nucleoside triphosphate hydrolases"/>
    <property type="match status" value="1"/>
</dbReference>
<dbReference type="GO" id="GO:0016887">
    <property type="term" value="F:ATP hydrolysis activity"/>
    <property type="evidence" value="ECO:0007669"/>
    <property type="project" value="InterPro"/>
</dbReference>
<dbReference type="SMART" id="SM00382">
    <property type="entry name" value="AAA"/>
    <property type="match status" value="1"/>
</dbReference>
<feature type="domain" description="ABC transporter" evidence="5">
    <location>
        <begin position="5"/>
        <end position="245"/>
    </location>
</feature>
<dbReference type="Pfam" id="PF14524">
    <property type="entry name" value="Wzt_C"/>
    <property type="match status" value="1"/>
</dbReference>
<dbReference type="InterPro" id="IPR015860">
    <property type="entry name" value="ABC_transpr_TagH-like"/>
</dbReference>
<evidence type="ECO:0000256" key="2">
    <source>
        <dbReference type="ARBA" id="ARBA00022448"/>
    </source>
</evidence>
<dbReference type="InterPro" id="IPR003593">
    <property type="entry name" value="AAA+_ATPase"/>
</dbReference>
<dbReference type="InterPro" id="IPR027417">
    <property type="entry name" value="P-loop_NTPase"/>
</dbReference>
<evidence type="ECO:0000313" key="6">
    <source>
        <dbReference type="EMBL" id="PRD45760.1"/>
    </source>
</evidence>
<dbReference type="Pfam" id="PF00005">
    <property type="entry name" value="ABC_tran"/>
    <property type="match status" value="1"/>
</dbReference>
<dbReference type="PANTHER" id="PTHR46743:SF2">
    <property type="entry name" value="TEICHOIC ACIDS EXPORT ATP-BINDING PROTEIN TAGH"/>
    <property type="match status" value="1"/>
</dbReference>
<evidence type="ECO:0000256" key="3">
    <source>
        <dbReference type="ARBA" id="ARBA00022741"/>
    </source>
</evidence>
<evidence type="ECO:0000256" key="4">
    <source>
        <dbReference type="ARBA" id="ARBA00022840"/>
    </source>
</evidence>
<dbReference type="Gene3D" id="2.70.50.60">
    <property type="entry name" value="abc- transporter (atp binding component) like domain"/>
    <property type="match status" value="1"/>
</dbReference>
<evidence type="ECO:0000259" key="5">
    <source>
        <dbReference type="PROSITE" id="PS50893"/>
    </source>
</evidence>
<dbReference type="Proteomes" id="UP000239434">
    <property type="component" value="Unassembled WGS sequence"/>
</dbReference>
<dbReference type="PANTHER" id="PTHR46743">
    <property type="entry name" value="TEICHOIC ACIDS EXPORT ATP-BINDING PROTEIN TAGH"/>
    <property type="match status" value="1"/>
</dbReference>
<organism evidence="6 7">
    <name type="scientific">Phyllobacterium phragmitis</name>
    <dbReference type="NCBI Taxonomy" id="2670329"/>
    <lineage>
        <taxon>Bacteria</taxon>
        <taxon>Pseudomonadati</taxon>
        <taxon>Pseudomonadota</taxon>
        <taxon>Alphaproteobacteria</taxon>
        <taxon>Hyphomicrobiales</taxon>
        <taxon>Phyllobacteriaceae</taxon>
        <taxon>Phyllobacterium</taxon>
    </lineage>
</organism>
<keyword evidence="3" id="KW-0547">Nucleotide-binding</keyword>
<sequence>MSVILDVSNISKRYAAYRSNLQRFANWFGASIQPESEFWANRDISFQVRQGEALALIGQNGAGKSTLLKIITGTVRPTSGFVTVAGRISAILELGLGFNPEFTGRQNVYQAGGLMGFSQAELTELMPMIEDFAEIGAFFDQPTRVYSSGMQARLAFALATAKRPDVLIVDEVLSVGDSYFQHKSFDRIRQFKQEGTSIILVTHSLGDVRALCDRVILLDKGTVMKDGAPDEVVDYYNAMIAERENAKMTVEQKRNQNGWLHTRSGTYDAYIGKIELLDAKSRSQINTATVGQKLIMHVEVHLKKPIPKLVLGLMLRDRSGHVIWGTNTWHTRQMVMNGKSNEAISYDIAFACNLGPGSFSFSTSLSASDTHLDQNYEWQDNVIVFDVVNTSLPTFIGTTFLGAEFQITR</sequence>
<evidence type="ECO:0000256" key="1">
    <source>
        <dbReference type="ARBA" id="ARBA00005417"/>
    </source>
</evidence>
<dbReference type="AlphaFoldDB" id="A0A2S9IZ35"/>
<gene>
    <name evidence="6" type="ORF">C5748_00975</name>
</gene>
<accession>A0A2S9IZ35</accession>
<dbReference type="InterPro" id="IPR029439">
    <property type="entry name" value="Wzt_C"/>
</dbReference>
<keyword evidence="2" id="KW-0813">Transport</keyword>
<dbReference type="InterPro" id="IPR003439">
    <property type="entry name" value="ABC_transporter-like_ATP-bd"/>
</dbReference>
<dbReference type="GO" id="GO:0016020">
    <property type="term" value="C:membrane"/>
    <property type="evidence" value="ECO:0007669"/>
    <property type="project" value="InterPro"/>
</dbReference>
<reference evidence="6 7" key="1">
    <citation type="submission" date="2018-02" db="EMBL/GenBank/DDBJ databases">
        <title>The draft genome of Phyllobacterium sp. 1N-3.</title>
        <authorList>
            <person name="Liu L."/>
            <person name="Li L."/>
            <person name="Zhang X."/>
            <person name="Wang T."/>
            <person name="Liang L."/>
        </authorList>
    </citation>
    <scope>NUCLEOTIDE SEQUENCE [LARGE SCALE GENOMIC DNA]</scope>
    <source>
        <strain evidence="6 7">1N-3</strain>
    </source>
</reference>
<protein>
    <submittedName>
        <fullName evidence="6">Sugar ABC transporter ATP-binding protein</fullName>
    </submittedName>
</protein>
<evidence type="ECO:0000313" key="7">
    <source>
        <dbReference type="Proteomes" id="UP000239434"/>
    </source>
</evidence>
<dbReference type="InterPro" id="IPR017871">
    <property type="entry name" value="ABC_transporter-like_CS"/>
</dbReference>
<dbReference type="GO" id="GO:0005524">
    <property type="term" value="F:ATP binding"/>
    <property type="evidence" value="ECO:0007669"/>
    <property type="project" value="UniProtKB-KW"/>
</dbReference>
<comment type="similarity">
    <text evidence="1">Belongs to the ABC transporter superfamily.</text>
</comment>
<dbReference type="Gene3D" id="3.40.50.300">
    <property type="entry name" value="P-loop containing nucleotide triphosphate hydrolases"/>
    <property type="match status" value="1"/>
</dbReference>
<name>A0A2S9IZ35_9HYPH</name>
<dbReference type="InterPro" id="IPR050683">
    <property type="entry name" value="Bact_Polysacc_Export_ATP-bd"/>
</dbReference>
<dbReference type="EMBL" id="PVBR01000001">
    <property type="protein sequence ID" value="PRD45760.1"/>
    <property type="molecule type" value="Genomic_DNA"/>
</dbReference>